<feature type="region of interest" description="Disordered" evidence="8">
    <location>
        <begin position="46"/>
        <end position="133"/>
    </location>
</feature>
<dbReference type="InterPro" id="IPR023828">
    <property type="entry name" value="Peptidase_S8_Ser-AS"/>
</dbReference>
<dbReference type="PANTHER" id="PTHR43806">
    <property type="entry name" value="PEPTIDASE S8"/>
    <property type="match status" value="1"/>
</dbReference>
<sequence>MASADGGETPAADRFLIDLRAVDRSDVPDEVEIVHDVSEIDLLAARGDPEVVPGVDSTTPDVTVYQDNAGSVPENAGPAAEVDKESDGSGSPAWDDGLSNNELQWDKRAQRVGDLSDRPGNRKTVHDTTTGEGARVAVIDSGVSDAHPDLADAVNEDLSENFTTDEYDFRPNGAGDHGTHVAGTVAGTNANGDGVLGTAPDAEVVSLRVFSGVEGASGDVIAAVVAAANKGCDAANLSLGYPVPFVDPEEYPFLLDLKEAYERAAAYARDQDMLVVNSAGNDGLDMDAEGTLSLPTEAEGVFGVSATGPIGFLWDDRKQREDLALKRLTDPTSSPANYTNYGSAVDVSAAGGDYDPEAIDGEAEWFYDLVLSTIVTPDGDGGVEPGYGWKAGTSMAAPQVSGAVALIRSLQPDTSVAEVESLIRETASEDEPGGEAYHGAGHLDLRRLVKAAR</sequence>
<reference evidence="10 11" key="1">
    <citation type="journal article" date="2014" name="PLoS Genet.">
        <title>Phylogenetically driven sequencing of extremely halophilic archaea reveals strategies for static and dynamic osmo-response.</title>
        <authorList>
            <person name="Becker E.A."/>
            <person name="Seitzer P.M."/>
            <person name="Tritt A."/>
            <person name="Larsen D."/>
            <person name="Krusor M."/>
            <person name="Yao A.I."/>
            <person name="Wu D."/>
            <person name="Madern D."/>
            <person name="Eisen J.A."/>
            <person name="Darling A.E."/>
            <person name="Facciotti M.T."/>
        </authorList>
    </citation>
    <scope>NUCLEOTIDE SEQUENCE [LARGE SCALE GENOMIC DNA]</scope>
    <source>
        <strain evidence="10 11">DSM 21995</strain>
    </source>
</reference>
<evidence type="ECO:0000256" key="1">
    <source>
        <dbReference type="ARBA" id="ARBA00011073"/>
    </source>
</evidence>
<dbReference type="AlphaFoldDB" id="M0P633"/>
<keyword evidence="4 6" id="KW-0720">Serine protease</keyword>
<dbReference type="Proteomes" id="UP000011650">
    <property type="component" value="Unassembled WGS sequence"/>
</dbReference>
<keyword evidence="3 6" id="KW-0378">Hydrolase</keyword>
<proteinExistence type="inferred from homology"/>
<dbReference type="PANTHER" id="PTHR43806:SF11">
    <property type="entry name" value="CEREVISIN-RELATED"/>
    <property type="match status" value="1"/>
</dbReference>
<evidence type="ECO:0000256" key="6">
    <source>
        <dbReference type="PROSITE-ProRule" id="PRU01240"/>
    </source>
</evidence>
<feature type="compositionally biased region" description="Basic and acidic residues" evidence="8">
    <location>
        <begin position="104"/>
        <end position="126"/>
    </location>
</feature>
<evidence type="ECO:0000256" key="2">
    <source>
        <dbReference type="ARBA" id="ARBA00022670"/>
    </source>
</evidence>
<evidence type="ECO:0000313" key="11">
    <source>
        <dbReference type="Proteomes" id="UP000011650"/>
    </source>
</evidence>
<evidence type="ECO:0000313" key="10">
    <source>
        <dbReference type="EMBL" id="EMA64305.1"/>
    </source>
</evidence>
<dbReference type="PRINTS" id="PR00723">
    <property type="entry name" value="SUBTILISIN"/>
</dbReference>
<dbReference type="InterPro" id="IPR023827">
    <property type="entry name" value="Peptidase_S8_Asp-AS"/>
</dbReference>
<dbReference type="EMBL" id="AOJG01000003">
    <property type="protein sequence ID" value="EMA64305.1"/>
    <property type="molecule type" value="Genomic_DNA"/>
</dbReference>
<dbReference type="PROSITE" id="PS00138">
    <property type="entry name" value="SUBTILASE_SER"/>
    <property type="match status" value="1"/>
</dbReference>
<dbReference type="InterPro" id="IPR022398">
    <property type="entry name" value="Peptidase_S8_His-AS"/>
</dbReference>
<dbReference type="GO" id="GO:0006508">
    <property type="term" value="P:proteolysis"/>
    <property type="evidence" value="ECO:0007669"/>
    <property type="project" value="UniProtKB-KW"/>
</dbReference>
<evidence type="ECO:0000256" key="4">
    <source>
        <dbReference type="ARBA" id="ARBA00022825"/>
    </source>
</evidence>
<feature type="active site" description="Charge relay system" evidence="5 6">
    <location>
        <position position="394"/>
    </location>
</feature>
<comment type="similarity">
    <text evidence="1 6 7">Belongs to the peptidase S8 family.</text>
</comment>
<feature type="active site" description="Charge relay system" evidence="5 6">
    <location>
        <position position="140"/>
    </location>
</feature>
<dbReference type="InterPro" id="IPR015500">
    <property type="entry name" value="Peptidase_S8_subtilisin-rel"/>
</dbReference>
<evidence type="ECO:0000256" key="7">
    <source>
        <dbReference type="RuleBase" id="RU003355"/>
    </source>
</evidence>
<organism evidence="10 11">
    <name type="scientific">Halorubrum lipolyticum DSM 21995</name>
    <dbReference type="NCBI Taxonomy" id="1227482"/>
    <lineage>
        <taxon>Archaea</taxon>
        <taxon>Methanobacteriati</taxon>
        <taxon>Methanobacteriota</taxon>
        <taxon>Stenosarchaea group</taxon>
        <taxon>Halobacteria</taxon>
        <taxon>Halobacteriales</taxon>
        <taxon>Haloferacaceae</taxon>
        <taxon>Halorubrum</taxon>
    </lineage>
</organism>
<dbReference type="GO" id="GO:0004252">
    <property type="term" value="F:serine-type endopeptidase activity"/>
    <property type="evidence" value="ECO:0007669"/>
    <property type="project" value="UniProtKB-UniRule"/>
</dbReference>
<dbReference type="PROSITE" id="PS00137">
    <property type="entry name" value="SUBTILASE_HIS"/>
    <property type="match status" value="1"/>
</dbReference>
<dbReference type="InterPro" id="IPR000209">
    <property type="entry name" value="Peptidase_S8/S53_dom"/>
</dbReference>
<evidence type="ECO:0000259" key="9">
    <source>
        <dbReference type="Pfam" id="PF00082"/>
    </source>
</evidence>
<name>M0P633_9EURY</name>
<dbReference type="PROSITE" id="PS51892">
    <property type="entry name" value="SUBTILASE"/>
    <property type="match status" value="1"/>
</dbReference>
<dbReference type="Gene3D" id="3.40.50.200">
    <property type="entry name" value="Peptidase S8/S53 domain"/>
    <property type="match status" value="1"/>
</dbReference>
<dbReference type="InterPro" id="IPR050131">
    <property type="entry name" value="Peptidase_S8_subtilisin-like"/>
</dbReference>
<keyword evidence="2 6" id="KW-0645">Protease</keyword>
<dbReference type="InterPro" id="IPR036852">
    <property type="entry name" value="Peptidase_S8/S53_dom_sf"/>
</dbReference>
<gene>
    <name evidence="10" type="ORF">C469_01345</name>
</gene>
<dbReference type="PATRIC" id="fig|1227482.3.peg.274"/>
<comment type="caution">
    <text evidence="10">The sequence shown here is derived from an EMBL/GenBank/DDBJ whole genome shotgun (WGS) entry which is preliminary data.</text>
</comment>
<evidence type="ECO:0000256" key="5">
    <source>
        <dbReference type="PIRSR" id="PIRSR615500-1"/>
    </source>
</evidence>
<dbReference type="STRING" id="1227482.C469_01345"/>
<keyword evidence="11" id="KW-1185">Reference proteome</keyword>
<evidence type="ECO:0000256" key="3">
    <source>
        <dbReference type="ARBA" id="ARBA00022801"/>
    </source>
</evidence>
<feature type="active site" description="Charge relay system" evidence="5 6">
    <location>
        <position position="177"/>
    </location>
</feature>
<feature type="compositionally biased region" description="Polar residues" evidence="8">
    <location>
        <begin position="56"/>
        <end position="69"/>
    </location>
</feature>
<dbReference type="Pfam" id="PF00082">
    <property type="entry name" value="Peptidase_S8"/>
    <property type="match status" value="1"/>
</dbReference>
<dbReference type="SUPFAM" id="SSF52743">
    <property type="entry name" value="Subtilisin-like"/>
    <property type="match status" value="1"/>
</dbReference>
<protein>
    <submittedName>
        <fullName evidence="10">Peptidase S8 and S53 subtilisin kexin sedolisin</fullName>
    </submittedName>
</protein>
<accession>M0P633</accession>
<dbReference type="PROSITE" id="PS00136">
    <property type="entry name" value="SUBTILASE_ASP"/>
    <property type="match status" value="1"/>
</dbReference>
<dbReference type="RefSeq" id="WP_008003129.1">
    <property type="nucleotide sequence ID" value="NZ_AOJG01000003.1"/>
</dbReference>
<feature type="domain" description="Peptidase S8/S53" evidence="9">
    <location>
        <begin position="131"/>
        <end position="431"/>
    </location>
</feature>
<evidence type="ECO:0000256" key="8">
    <source>
        <dbReference type="SAM" id="MobiDB-lite"/>
    </source>
</evidence>